<dbReference type="AlphaFoldDB" id="A0A6J6IVQ6"/>
<evidence type="ECO:0000259" key="1">
    <source>
        <dbReference type="Pfam" id="PF02557"/>
    </source>
</evidence>
<dbReference type="Pfam" id="PF02557">
    <property type="entry name" value="VanY"/>
    <property type="match status" value="1"/>
</dbReference>
<dbReference type="InterPro" id="IPR052179">
    <property type="entry name" value="DD-CPase-like"/>
</dbReference>
<name>A0A6J6IVQ6_9ZZZZ</name>
<dbReference type="GO" id="GO:0008233">
    <property type="term" value="F:peptidase activity"/>
    <property type="evidence" value="ECO:0007669"/>
    <property type="project" value="InterPro"/>
</dbReference>
<dbReference type="Gene3D" id="3.30.1380.10">
    <property type="match status" value="1"/>
</dbReference>
<proteinExistence type="predicted"/>
<evidence type="ECO:0000313" key="2">
    <source>
        <dbReference type="EMBL" id="CAB4628610.1"/>
    </source>
</evidence>
<dbReference type="GO" id="GO:0006508">
    <property type="term" value="P:proteolysis"/>
    <property type="evidence" value="ECO:0007669"/>
    <property type="project" value="InterPro"/>
</dbReference>
<accession>A0A6J6IVQ6</accession>
<dbReference type="InterPro" id="IPR058193">
    <property type="entry name" value="VanY/YodJ_core_dom"/>
</dbReference>
<protein>
    <submittedName>
        <fullName evidence="2">Unannotated protein</fullName>
    </submittedName>
</protein>
<dbReference type="PANTHER" id="PTHR34385:SF1">
    <property type="entry name" value="PEPTIDOGLYCAN L-ALANYL-D-GLUTAMATE ENDOPEPTIDASE CWLK"/>
    <property type="match status" value="1"/>
</dbReference>
<gene>
    <name evidence="2" type="ORF">UFOPK2131_00129</name>
</gene>
<dbReference type="InterPro" id="IPR009045">
    <property type="entry name" value="Zn_M74/Hedgehog-like"/>
</dbReference>
<feature type="domain" description="D-alanyl-D-alanine carboxypeptidase-like core" evidence="1">
    <location>
        <begin position="105"/>
        <end position="233"/>
    </location>
</feature>
<organism evidence="2">
    <name type="scientific">freshwater metagenome</name>
    <dbReference type="NCBI Taxonomy" id="449393"/>
    <lineage>
        <taxon>unclassified sequences</taxon>
        <taxon>metagenomes</taxon>
        <taxon>ecological metagenomes</taxon>
    </lineage>
</organism>
<dbReference type="PANTHER" id="PTHR34385">
    <property type="entry name" value="D-ALANYL-D-ALANINE CARBOXYPEPTIDASE"/>
    <property type="match status" value="1"/>
</dbReference>
<dbReference type="EMBL" id="CAEZVT010000003">
    <property type="protein sequence ID" value="CAB4628610.1"/>
    <property type="molecule type" value="Genomic_DNA"/>
</dbReference>
<dbReference type="InterPro" id="IPR003709">
    <property type="entry name" value="VanY-like_core_dom"/>
</dbReference>
<reference evidence="2" key="1">
    <citation type="submission" date="2020-05" db="EMBL/GenBank/DDBJ databases">
        <authorList>
            <person name="Chiriac C."/>
            <person name="Salcher M."/>
            <person name="Ghai R."/>
            <person name="Kavagutti S V."/>
        </authorList>
    </citation>
    <scope>NUCLEOTIDE SEQUENCE</scope>
</reference>
<dbReference type="CDD" id="cd14852">
    <property type="entry name" value="LD-carboxypeptidase"/>
    <property type="match status" value="1"/>
</dbReference>
<sequence length="265" mass="29338">MRLRRLITLSVVGTLLVGAAGVLGLPRMFSDQVANLPESIQTIADQVQAKPATIFDPPKYSIDEADSIWVVVNKQRQISPLKYQPTNLVFPAFSKPKVQNPSGLQLREEAALATEEMAAAMTEEGIGTLILNSGFRTYKNQQGLYNRTRDTRGLAVAEKLSARPGHSEHQLGLAADFSVRGQGCVIMVCFGNTEAGRWLAENAHEYGFVLRYPKGFKPITGFQYEPWHFRYVGVELATEMKTKGIKTLEEFWELESAPDYSAPAG</sequence>
<dbReference type="SUPFAM" id="SSF55166">
    <property type="entry name" value="Hedgehog/DD-peptidase"/>
    <property type="match status" value="1"/>
</dbReference>